<keyword evidence="3" id="KW-0964">Secreted</keyword>
<dbReference type="AlphaFoldDB" id="W9S7V3"/>
<reference evidence="12" key="1">
    <citation type="submission" date="2013-01" db="EMBL/GenBank/DDBJ databases">
        <title>Draft Genome Sequence of a Mulberry Tree, Morus notabilis C.K. Schneid.</title>
        <authorList>
            <person name="He N."/>
            <person name="Zhao S."/>
        </authorList>
    </citation>
    <scope>NUCLEOTIDE SEQUENCE</scope>
</reference>
<accession>W9S7V3</accession>
<keyword evidence="6" id="KW-0677">Repeat</keyword>
<evidence type="ECO:0000256" key="3">
    <source>
        <dbReference type="ARBA" id="ARBA00022512"/>
    </source>
</evidence>
<dbReference type="InterPro" id="IPR051848">
    <property type="entry name" value="PGIP"/>
</dbReference>
<feature type="chain" id="PRO_5004931871" evidence="9">
    <location>
        <begin position="24"/>
        <end position="333"/>
    </location>
</feature>
<dbReference type="eggNOG" id="ENOG502QRQP">
    <property type="taxonomic scope" value="Eukaryota"/>
</dbReference>
<dbReference type="Proteomes" id="UP000030645">
    <property type="component" value="Unassembled WGS sequence"/>
</dbReference>
<evidence type="ECO:0000256" key="5">
    <source>
        <dbReference type="ARBA" id="ARBA00022729"/>
    </source>
</evidence>
<evidence type="ECO:0000313" key="12">
    <source>
        <dbReference type="Proteomes" id="UP000030645"/>
    </source>
</evidence>
<sequence>MVTRISIIYLALLFSTILHASLSERCHPLDKEALLKIKRAFNYPYILVSWDPNTDCCDWTNVLCDNVYNRIISISFSYGDLAGPIPAEIGDLPYLQNILFHKYGNLIGSIPTSIEKLTMLRFLQITWTGISGPIPAGIGNIKSLEFIDFSYNKITGTIPSSIGWLPSLGGLRLDRNEIVGPIPDSFGEFQMSDFYLYMSHNKLSGPIPTSMAKKDFSYIDLSRNKLTGDPSPLFGENKRLLLIDLSRNSFSFDLTSVKFPRTLVSLDLNHNKMTGSLPAELTELKLNLFNVSYNRLCGKIPVGGNLQRFDYTAYFHNRCLCGSPLPPCSYSEI</sequence>
<dbReference type="PANTHER" id="PTHR48059">
    <property type="entry name" value="POLYGALACTURONASE INHIBITOR 1"/>
    <property type="match status" value="1"/>
</dbReference>
<evidence type="ECO:0000256" key="4">
    <source>
        <dbReference type="ARBA" id="ARBA00022614"/>
    </source>
</evidence>
<comment type="subcellular location">
    <subcellularLocation>
        <location evidence="2">Membrane</location>
    </subcellularLocation>
    <subcellularLocation>
        <location evidence="1">Secreted</location>
        <location evidence="1">Cell wall</location>
    </subcellularLocation>
</comment>
<evidence type="ECO:0000256" key="9">
    <source>
        <dbReference type="SAM" id="SignalP"/>
    </source>
</evidence>
<evidence type="ECO:0000256" key="2">
    <source>
        <dbReference type="ARBA" id="ARBA00004370"/>
    </source>
</evidence>
<evidence type="ECO:0000256" key="7">
    <source>
        <dbReference type="ARBA" id="ARBA00023136"/>
    </source>
</evidence>
<evidence type="ECO:0000256" key="6">
    <source>
        <dbReference type="ARBA" id="ARBA00022737"/>
    </source>
</evidence>
<keyword evidence="5 9" id="KW-0732">Signal</keyword>
<dbReference type="InterPro" id="IPR001611">
    <property type="entry name" value="Leu-rich_rpt"/>
</dbReference>
<dbReference type="Gene3D" id="3.80.10.10">
    <property type="entry name" value="Ribonuclease Inhibitor"/>
    <property type="match status" value="1"/>
</dbReference>
<keyword evidence="3" id="KW-0134">Cell wall</keyword>
<dbReference type="Pfam" id="PF00560">
    <property type="entry name" value="LRR_1"/>
    <property type="match status" value="3"/>
</dbReference>
<protein>
    <submittedName>
        <fullName evidence="11">Polygalacturonase inhibitor</fullName>
    </submittedName>
</protein>
<dbReference type="FunFam" id="3.80.10.10:FF:000400">
    <property type="entry name" value="Nuclear pore complex protein NUP107"/>
    <property type="match status" value="1"/>
</dbReference>
<proteinExistence type="inferred from homology"/>
<name>W9S7V3_9ROSA</name>
<evidence type="ECO:0000259" key="10">
    <source>
        <dbReference type="Pfam" id="PF08263"/>
    </source>
</evidence>
<dbReference type="Pfam" id="PF08263">
    <property type="entry name" value="LRRNT_2"/>
    <property type="match status" value="1"/>
</dbReference>
<dbReference type="STRING" id="981085.W9S7V3"/>
<dbReference type="KEGG" id="mnt:21410665"/>
<dbReference type="GO" id="GO:0016020">
    <property type="term" value="C:membrane"/>
    <property type="evidence" value="ECO:0007669"/>
    <property type="project" value="UniProtKB-SubCell"/>
</dbReference>
<dbReference type="InterPro" id="IPR013210">
    <property type="entry name" value="LRR_N_plant-typ"/>
</dbReference>
<organism evidence="11 12">
    <name type="scientific">Morus notabilis</name>
    <dbReference type="NCBI Taxonomy" id="981085"/>
    <lineage>
        <taxon>Eukaryota</taxon>
        <taxon>Viridiplantae</taxon>
        <taxon>Streptophyta</taxon>
        <taxon>Embryophyta</taxon>
        <taxon>Tracheophyta</taxon>
        <taxon>Spermatophyta</taxon>
        <taxon>Magnoliopsida</taxon>
        <taxon>eudicotyledons</taxon>
        <taxon>Gunneridae</taxon>
        <taxon>Pentapetalae</taxon>
        <taxon>rosids</taxon>
        <taxon>fabids</taxon>
        <taxon>Rosales</taxon>
        <taxon>Moraceae</taxon>
        <taxon>Moreae</taxon>
        <taxon>Morus</taxon>
    </lineage>
</organism>
<evidence type="ECO:0000256" key="1">
    <source>
        <dbReference type="ARBA" id="ARBA00004191"/>
    </source>
</evidence>
<dbReference type="SUPFAM" id="SSF52058">
    <property type="entry name" value="L domain-like"/>
    <property type="match status" value="1"/>
</dbReference>
<evidence type="ECO:0000256" key="8">
    <source>
        <dbReference type="ARBA" id="ARBA00038043"/>
    </source>
</evidence>
<evidence type="ECO:0000313" key="11">
    <source>
        <dbReference type="EMBL" id="EXC30885.1"/>
    </source>
</evidence>
<keyword evidence="7" id="KW-0472">Membrane</keyword>
<comment type="similarity">
    <text evidence="8">Belongs to the polygalacturonase-inhibiting protein family.</text>
</comment>
<keyword evidence="12" id="KW-1185">Reference proteome</keyword>
<dbReference type="InterPro" id="IPR032675">
    <property type="entry name" value="LRR_dom_sf"/>
</dbReference>
<dbReference type="PANTHER" id="PTHR48059:SF4">
    <property type="entry name" value="POLYGALACTURONASE INHIBITOR 1-RELATED"/>
    <property type="match status" value="1"/>
</dbReference>
<dbReference type="OrthoDB" id="676979at2759"/>
<feature type="signal peptide" evidence="9">
    <location>
        <begin position="1"/>
        <end position="23"/>
    </location>
</feature>
<keyword evidence="4" id="KW-0433">Leucine-rich repeat</keyword>
<gene>
    <name evidence="11" type="ORF">L484_028064</name>
</gene>
<feature type="domain" description="Leucine-rich repeat-containing N-terminal plant-type" evidence="10">
    <location>
        <begin position="29"/>
        <end position="65"/>
    </location>
</feature>
<dbReference type="EMBL" id="KE346217">
    <property type="protein sequence ID" value="EXC30885.1"/>
    <property type="molecule type" value="Genomic_DNA"/>
</dbReference>